<dbReference type="InterPro" id="IPR050980">
    <property type="entry name" value="2C_sensor_his_kinase"/>
</dbReference>
<feature type="compositionally biased region" description="Acidic residues" evidence="7">
    <location>
        <begin position="551"/>
        <end position="566"/>
    </location>
</feature>
<dbReference type="GO" id="GO:0004673">
    <property type="term" value="F:protein histidine kinase activity"/>
    <property type="evidence" value="ECO:0007669"/>
    <property type="project" value="UniProtKB-EC"/>
</dbReference>
<gene>
    <name evidence="10" type="ORF">C493_20364</name>
</gene>
<evidence type="ECO:0000256" key="6">
    <source>
        <dbReference type="ARBA" id="ARBA00022840"/>
    </source>
</evidence>
<dbReference type="EC" id="2.7.13.3" evidence="2"/>
<keyword evidence="5" id="KW-0418">Kinase</keyword>
<dbReference type="RefSeq" id="WP_007261325.1">
    <property type="nucleotide sequence ID" value="NZ_AOHZ01000095.1"/>
</dbReference>
<dbReference type="SUPFAM" id="SSF103190">
    <property type="entry name" value="Sensory domain-like"/>
    <property type="match status" value="1"/>
</dbReference>
<evidence type="ECO:0000256" key="8">
    <source>
        <dbReference type="SAM" id="Phobius"/>
    </source>
</evidence>
<dbReference type="InterPro" id="IPR005467">
    <property type="entry name" value="His_kinase_dom"/>
</dbReference>
<evidence type="ECO:0000256" key="1">
    <source>
        <dbReference type="ARBA" id="ARBA00000085"/>
    </source>
</evidence>
<keyword evidence="4" id="KW-0547">Nucleotide-binding</keyword>
<protein>
    <recommendedName>
        <fullName evidence="2">histidine kinase</fullName>
        <ecNumber evidence="2">2.7.13.3</ecNumber>
    </recommendedName>
</protein>
<feature type="domain" description="Histidine kinase" evidence="9">
    <location>
        <begin position="327"/>
        <end position="546"/>
    </location>
</feature>
<sequence>MRLVYRFGIAFLVVVVVTGGVLTVTFDTHRSGVEQTTDEAIADRAELSASILDDRLEEQQRTVEVAATNAELRGHGTDEQDAALESFVAAGTFDGATVVSENGTVRSYATSDDATDGGDLVETELGDRPYVDRALEGESSVSDPLSARTGNTIVAFSVPLFDDGEVVGALNAAYHLEETDFFDAIDRGTEHDAVTVTAGGETVYTSAAAFDDSTTQNATLETTGWMVTAHRDRAVIDEQLNRLIVFQAGAGLAVLGVIAAFGTWIYRSKIRRIGRVTERVQALERREYDGGPSVDGPAEWQRIEDTLDRLATALSRREQMLLVLNRILRHNLRNTLNVVAGRASNLEGRLDDENRDAAREIRLATDELLDLADRARMTETLLEPVDESETTPRTDLASVVRDRTAAFVREQTDDDSAPDVTVETPERAVAACGDEVAAAVDELLENTVDHAGPAPTVAVAVETTDERVRIRITDDGSGIPTDEAAVVTGTQAISQVTHTGGIGLWLVDWIATRYGGRLLIPPPRPDDGSDSEDRGATVVLEFPIADHDADGATDPDDASGADDVGD</sequence>
<dbReference type="PATRIC" id="fig|1227499.3.peg.4184"/>
<evidence type="ECO:0000256" key="7">
    <source>
        <dbReference type="SAM" id="MobiDB-lite"/>
    </source>
</evidence>
<accession>L9WMJ9</accession>
<dbReference type="PANTHER" id="PTHR44936">
    <property type="entry name" value="SENSOR PROTEIN CREC"/>
    <property type="match status" value="1"/>
</dbReference>
<name>L9WMJ9_9EURY</name>
<comment type="caution">
    <text evidence="10">The sequence shown here is derived from an EMBL/GenBank/DDBJ whole genome shotgun (WGS) entry which is preliminary data.</text>
</comment>
<comment type="catalytic activity">
    <reaction evidence="1">
        <text>ATP + protein L-histidine = ADP + protein N-phospho-L-histidine.</text>
        <dbReference type="EC" id="2.7.13.3"/>
    </reaction>
</comment>
<dbReference type="Gene3D" id="3.30.565.10">
    <property type="entry name" value="Histidine kinase-like ATPase, C-terminal domain"/>
    <property type="match status" value="1"/>
</dbReference>
<evidence type="ECO:0000313" key="11">
    <source>
        <dbReference type="Proteomes" id="UP000011602"/>
    </source>
</evidence>
<evidence type="ECO:0000256" key="2">
    <source>
        <dbReference type="ARBA" id="ARBA00012438"/>
    </source>
</evidence>
<dbReference type="AlphaFoldDB" id="L9WMJ9"/>
<keyword evidence="11" id="KW-1185">Reference proteome</keyword>
<evidence type="ECO:0000256" key="3">
    <source>
        <dbReference type="ARBA" id="ARBA00022679"/>
    </source>
</evidence>
<evidence type="ECO:0000313" key="10">
    <source>
        <dbReference type="EMBL" id="ELY49543.1"/>
    </source>
</evidence>
<evidence type="ECO:0000256" key="5">
    <source>
        <dbReference type="ARBA" id="ARBA00022777"/>
    </source>
</evidence>
<dbReference type="EMBL" id="AOHZ01000095">
    <property type="protein sequence ID" value="ELY49543.1"/>
    <property type="molecule type" value="Genomic_DNA"/>
</dbReference>
<keyword evidence="6 10" id="KW-0067">ATP-binding</keyword>
<dbReference type="Pfam" id="PF02518">
    <property type="entry name" value="HATPase_c"/>
    <property type="match status" value="1"/>
</dbReference>
<dbReference type="Proteomes" id="UP000011602">
    <property type="component" value="Unassembled WGS sequence"/>
</dbReference>
<reference evidence="10 11" key="1">
    <citation type="journal article" date="2014" name="PLoS Genet.">
        <title>Phylogenetically driven sequencing of extremely halophilic archaea reveals strategies for static and dynamic osmo-response.</title>
        <authorList>
            <person name="Becker E.A."/>
            <person name="Seitzer P.M."/>
            <person name="Tritt A."/>
            <person name="Larsen D."/>
            <person name="Krusor M."/>
            <person name="Yao A.I."/>
            <person name="Wu D."/>
            <person name="Madern D."/>
            <person name="Eisen J.A."/>
            <person name="Darling A.E."/>
            <person name="Facciotti M.T."/>
        </authorList>
    </citation>
    <scope>NUCLEOTIDE SEQUENCE [LARGE SCALE GENOMIC DNA]</scope>
    <source>
        <strain evidence="10 11">JCM 12255</strain>
    </source>
</reference>
<dbReference type="PROSITE" id="PS50109">
    <property type="entry name" value="HIS_KIN"/>
    <property type="match status" value="1"/>
</dbReference>
<dbReference type="GO" id="GO:0005524">
    <property type="term" value="F:ATP binding"/>
    <property type="evidence" value="ECO:0007669"/>
    <property type="project" value="UniProtKB-KW"/>
</dbReference>
<evidence type="ECO:0000256" key="4">
    <source>
        <dbReference type="ARBA" id="ARBA00022741"/>
    </source>
</evidence>
<dbReference type="InterPro" id="IPR036890">
    <property type="entry name" value="HATPase_C_sf"/>
</dbReference>
<dbReference type="Gene3D" id="3.30.450.20">
    <property type="entry name" value="PAS domain"/>
    <property type="match status" value="1"/>
</dbReference>
<feature type="region of interest" description="Disordered" evidence="7">
    <location>
        <begin position="520"/>
        <end position="566"/>
    </location>
</feature>
<dbReference type="STRING" id="1227499.C493_20364"/>
<dbReference type="InterPro" id="IPR029151">
    <property type="entry name" value="Sensor-like_sf"/>
</dbReference>
<dbReference type="CDD" id="cd00075">
    <property type="entry name" value="HATPase"/>
    <property type="match status" value="1"/>
</dbReference>
<dbReference type="CDD" id="cd18773">
    <property type="entry name" value="PDC1_HK_sensor"/>
    <property type="match status" value="1"/>
</dbReference>
<dbReference type="OrthoDB" id="3369at2157"/>
<keyword evidence="8" id="KW-0472">Membrane</keyword>
<feature type="compositionally biased region" description="Basic and acidic residues" evidence="7">
    <location>
        <begin position="524"/>
        <end position="535"/>
    </location>
</feature>
<dbReference type="PANTHER" id="PTHR44936:SF10">
    <property type="entry name" value="SENSOR PROTEIN RSTB"/>
    <property type="match status" value="1"/>
</dbReference>
<keyword evidence="3" id="KW-0808">Transferase</keyword>
<dbReference type="InterPro" id="IPR003594">
    <property type="entry name" value="HATPase_dom"/>
</dbReference>
<evidence type="ECO:0000259" key="9">
    <source>
        <dbReference type="PROSITE" id="PS50109"/>
    </source>
</evidence>
<feature type="transmembrane region" description="Helical" evidence="8">
    <location>
        <begin position="243"/>
        <end position="266"/>
    </location>
</feature>
<dbReference type="SUPFAM" id="SSF55874">
    <property type="entry name" value="ATPase domain of HSP90 chaperone/DNA topoisomerase II/histidine kinase"/>
    <property type="match status" value="1"/>
</dbReference>
<organism evidence="10 11">
    <name type="scientific">Natronolimnohabitans innermongolicus JCM 12255</name>
    <dbReference type="NCBI Taxonomy" id="1227499"/>
    <lineage>
        <taxon>Archaea</taxon>
        <taxon>Methanobacteriati</taxon>
        <taxon>Methanobacteriota</taxon>
        <taxon>Stenosarchaea group</taxon>
        <taxon>Halobacteria</taxon>
        <taxon>Halobacteriales</taxon>
        <taxon>Natrialbaceae</taxon>
        <taxon>Natronolimnohabitans</taxon>
    </lineage>
</organism>
<proteinExistence type="predicted"/>
<dbReference type="SMART" id="SM00387">
    <property type="entry name" value="HATPase_c"/>
    <property type="match status" value="1"/>
</dbReference>
<keyword evidence="8" id="KW-1133">Transmembrane helix</keyword>
<dbReference type="Gene3D" id="1.10.287.130">
    <property type="match status" value="1"/>
</dbReference>
<keyword evidence="8" id="KW-0812">Transmembrane</keyword>
<dbReference type="eggNOG" id="arCOG02364">
    <property type="taxonomic scope" value="Archaea"/>
</dbReference>